<name>A0AA37TTQ0_9HYPH</name>
<keyword evidence="1" id="KW-1133">Transmembrane helix</keyword>
<dbReference type="Pfam" id="PF06532">
    <property type="entry name" value="NrsF"/>
    <property type="match status" value="1"/>
</dbReference>
<dbReference type="InterPro" id="IPR009495">
    <property type="entry name" value="NrsF"/>
</dbReference>
<feature type="transmembrane region" description="Helical" evidence="1">
    <location>
        <begin position="36"/>
        <end position="56"/>
    </location>
</feature>
<protein>
    <recommendedName>
        <fullName evidence="4">DUF1109 domain-containing protein</fullName>
    </recommendedName>
</protein>
<keyword evidence="1" id="KW-0812">Transmembrane</keyword>
<dbReference type="AlphaFoldDB" id="A0AA37TTQ0"/>
<feature type="transmembrane region" description="Helical" evidence="1">
    <location>
        <begin position="131"/>
        <end position="154"/>
    </location>
</feature>
<feature type="transmembrane region" description="Helical" evidence="1">
    <location>
        <begin position="196"/>
        <end position="219"/>
    </location>
</feature>
<dbReference type="EMBL" id="BSPL01000033">
    <property type="protein sequence ID" value="GLS74148.1"/>
    <property type="molecule type" value="Genomic_DNA"/>
</dbReference>
<reference evidence="3" key="1">
    <citation type="journal article" date="2019" name="Int. J. Syst. Evol. Microbiol.">
        <title>The Global Catalogue of Microorganisms (GCM) 10K type strain sequencing project: providing services to taxonomists for standard genome sequencing and annotation.</title>
        <authorList>
            <consortium name="The Broad Institute Genomics Platform"/>
            <consortium name="The Broad Institute Genome Sequencing Center for Infectious Disease"/>
            <person name="Wu L."/>
            <person name="Ma J."/>
        </authorList>
    </citation>
    <scope>NUCLEOTIDE SEQUENCE [LARGE SCALE GENOMIC DNA]</scope>
    <source>
        <strain evidence="3">NBRC 103632</strain>
    </source>
</reference>
<feature type="transmembrane region" description="Helical" evidence="1">
    <location>
        <begin position="68"/>
        <end position="88"/>
    </location>
</feature>
<keyword evidence="3" id="KW-1185">Reference proteome</keyword>
<feature type="transmembrane region" description="Helical" evidence="1">
    <location>
        <begin position="166"/>
        <end position="184"/>
    </location>
</feature>
<sequence>MPERVGCSLSRHEQLVEDLAGDLEPVRPLPAPGLRAALWLGSALLIGLGLAAWFGTGGFMLRMRVPDLALAAVGALLTAAAAAFAAFATSVPGRSAGWAFLPVPPLALWIGASGLGCLREWVAPGSDIPGAHTVTGCFSFLICVSVPLSALIVVMLRRACPLRPNLTAALGGLAVAAAAAALLMPVHPHDATATDLLIHAAAVAIVIALNGLAGGRLIGRDAGTG</sequence>
<keyword evidence="1" id="KW-0472">Membrane</keyword>
<evidence type="ECO:0000313" key="2">
    <source>
        <dbReference type="EMBL" id="GLS74148.1"/>
    </source>
</evidence>
<evidence type="ECO:0008006" key="4">
    <source>
        <dbReference type="Google" id="ProtNLM"/>
    </source>
</evidence>
<comment type="caution">
    <text evidence="2">The sequence shown here is derived from an EMBL/GenBank/DDBJ whole genome shotgun (WGS) entry which is preliminary data.</text>
</comment>
<gene>
    <name evidence="2" type="ORF">GCM10007890_61630</name>
</gene>
<dbReference type="Proteomes" id="UP001157440">
    <property type="component" value="Unassembled WGS sequence"/>
</dbReference>
<proteinExistence type="predicted"/>
<evidence type="ECO:0000256" key="1">
    <source>
        <dbReference type="SAM" id="Phobius"/>
    </source>
</evidence>
<organism evidence="2 3">
    <name type="scientific">Methylobacterium tardum</name>
    <dbReference type="NCBI Taxonomy" id="374432"/>
    <lineage>
        <taxon>Bacteria</taxon>
        <taxon>Pseudomonadati</taxon>
        <taxon>Pseudomonadota</taxon>
        <taxon>Alphaproteobacteria</taxon>
        <taxon>Hyphomicrobiales</taxon>
        <taxon>Methylobacteriaceae</taxon>
        <taxon>Methylobacterium</taxon>
    </lineage>
</organism>
<accession>A0AA37TTQ0</accession>
<evidence type="ECO:0000313" key="3">
    <source>
        <dbReference type="Proteomes" id="UP001157440"/>
    </source>
</evidence>